<dbReference type="AlphaFoldDB" id="A0A1H8LCG2"/>
<dbReference type="Proteomes" id="UP000199615">
    <property type="component" value="Unassembled WGS sequence"/>
</dbReference>
<name>A0A1H8LCG2_9BRAD</name>
<dbReference type="EMBL" id="FODT01000001">
    <property type="protein sequence ID" value="SEO02428.1"/>
    <property type="molecule type" value="Genomic_DNA"/>
</dbReference>
<organism evidence="1 2">
    <name type="scientific">Rhodopseudomonas pseudopalustris</name>
    <dbReference type="NCBI Taxonomy" id="1513892"/>
    <lineage>
        <taxon>Bacteria</taxon>
        <taxon>Pseudomonadati</taxon>
        <taxon>Pseudomonadota</taxon>
        <taxon>Alphaproteobacteria</taxon>
        <taxon>Hyphomicrobiales</taxon>
        <taxon>Nitrobacteraceae</taxon>
        <taxon>Rhodopseudomonas</taxon>
    </lineage>
</organism>
<accession>A0A1H8LCG2</accession>
<gene>
    <name evidence="1" type="ORF">SAMN05444123_1012</name>
</gene>
<protein>
    <recommendedName>
        <fullName evidence="3">30S ribosomal protein S6</fullName>
    </recommendedName>
</protein>
<evidence type="ECO:0000313" key="1">
    <source>
        <dbReference type="EMBL" id="SEO02428.1"/>
    </source>
</evidence>
<proteinExistence type="predicted"/>
<evidence type="ECO:0000313" key="2">
    <source>
        <dbReference type="Proteomes" id="UP000199615"/>
    </source>
</evidence>
<evidence type="ECO:0008006" key="3">
    <source>
        <dbReference type="Google" id="ProtNLM"/>
    </source>
</evidence>
<sequence length="51" mass="5637">MPQILITKDVKADDVDLLTAAFKKAKAISVEKKEQSNGKYTLTATFPDPKK</sequence>
<dbReference type="RefSeq" id="WP_175557562.1">
    <property type="nucleotide sequence ID" value="NZ_FODT01000001.1"/>
</dbReference>
<keyword evidence="2" id="KW-1185">Reference proteome</keyword>
<reference evidence="2" key="1">
    <citation type="submission" date="2016-10" db="EMBL/GenBank/DDBJ databases">
        <authorList>
            <person name="Varghese N."/>
            <person name="Submissions S."/>
        </authorList>
    </citation>
    <scope>NUCLEOTIDE SEQUENCE [LARGE SCALE GENOMIC DNA]</scope>
    <source>
        <strain evidence="2">DSM 123</strain>
    </source>
</reference>